<sequence>MSFKKSKEQLNSEFKLVIERARVCGKGAARADNLHKLSTQLGYIDAALTGGKLTNKQAAQQVKDLYKAWKETNRAIDLE</sequence>
<reference evidence="4 5" key="1">
    <citation type="journal article" date="2016" name="Virology">
        <title>The genomic content and context of auxiliary metabolic genes in marine cyanomyoviruses.</title>
        <authorList>
            <person name="Crummett L.T."/>
            <person name="Puxty R.J."/>
            <person name="Weihe C."/>
            <person name="Marston M.F."/>
            <person name="Martiny J.B."/>
        </authorList>
    </citation>
    <scope>NUCLEOTIDE SEQUENCE [LARGE SCALE GENOMIC DNA]</scope>
    <source>
        <strain evidence="1">0910CC49</strain>
        <strain evidence="2">0910SB42</strain>
    </source>
</reference>
<gene>
    <name evidence="1" type="ORF">C490910_045</name>
    <name evidence="3" type="ORF">CC030809_00041</name>
    <name evidence="2" type="ORF">S420910_045</name>
</gene>
<evidence type="ECO:0000313" key="4">
    <source>
        <dbReference type="Proteomes" id="UP000203902"/>
    </source>
</evidence>
<name>A0A1D8KTL8_9CAUD</name>
<reference evidence="3 6" key="2">
    <citation type="submission" date="2020-06" db="EMBL/GenBank/DDBJ databases">
        <authorList>
            <person name="Puxty R.J."/>
            <person name="Weihe C."/>
            <person name="Marston M.F."/>
            <person name="Martiny J.B.H."/>
        </authorList>
    </citation>
    <scope>NUCLEOTIDE SEQUENCE [LARGE SCALE GENOMIC DNA]</scope>
    <source>
        <strain evidence="3">0809CC03</strain>
    </source>
</reference>
<evidence type="ECO:0000313" key="1">
    <source>
        <dbReference type="EMBL" id="AOV61969.1"/>
    </source>
</evidence>
<evidence type="ECO:0000313" key="5">
    <source>
        <dbReference type="Proteomes" id="UP000226384"/>
    </source>
</evidence>
<dbReference type="EMBL" id="KU686213">
    <property type="protein sequence ID" value="AOV62235.1"/>
    <property type="molecule type" value="Genomic_DNA"/>
</dbReference>
<dbReference type="Proteomes" id="UP000510897">
    <property type="component" value="Segment"/>
</dbReference>
<dbReference type="GeneID" id="30308099"/>
<dbReference type="EMBL" id="MT586120">
    <property type="protein sequence ID" value="QLF86097.1"/>
    <property type="molecule type" value="Genomic_DNA"/>
</dbReference>
<dbReference type="EMBL" id="KU686212">
    <property type="protein sequence ID" value="AOV61969.1"/>
    <property type="molecule type" value="Genomic_DNA"/>
</dbReference>
<evidence type="ECO:0000313" key="6">
    <source>
        <dbReference type="Proteomes" id="UP000510897"/>
    </source>
</evidence>
<proteinExistence type="predicted"/>
<dbReference type="Pfam" id="PF23856">
    <property type="entry name" value="DUF7219"/>
    <property type="match status" value="1"/>
</dbReference>
<dbReference type="KEGG" id="vg:30308099"/>
<dbReference type="Proteomes" id="UP000203902">
    <property type="component" value="Segment"/>
</dbReference>
<protein>
    <submittedName>
        <fullName evidence="1">Uncharacterized protein</fullName>
    </submittedName>
</protein>
<reference evidence="3 6" key="3">
    <citation type="submission" date="2020-07" db="EMBL/GenBank/DDBJ databases">
        <title>Signatures of coevolution in a cyanophage population.</title>
        <authorList>
            <person name="Abebe J."/>
        </authorList>
    </citation>
    <scope>NUCLEOTIDE SEQUENCE [LARGE SCALE GENOMIC DNA]</scope>
    <source>
        <strain evidence="3">0809CC03</strain>
    </source>
</reference>
<organism evidence="1 4">
    <name type="scientific">Synechococcus phage S-CAM7</name>
    <dbReference type="NCBI Taxonomy" id="1883368"/>
    <lineage>
        <taxon>Viruses</taxon>
        <taxon>Duplodnaviria</taxon>
        <taxon>Heunggongvirae</taxon>
        <taxon>Uroviricota</taxon>
        <taxon>Caudoviricetes</taxon>
        <taxon>Pantevenvirales</taxon>
        <taxon>Kyanoviridae</taxon>
        <taxon>Mazuvirus</taxon>
        <taxon>Mazuvirus scam7</taxon>
    </lineage>
</organism>
<accession>A0A1D8KTL8</accession>
<dbReference type="InterPro" id="IPR055643">
    <property type="entry name" value="DUF7219"/>
</dbReference>
<evidence type="ECO:0000313" key="2">
    <source>
        <dbReference type="EMBL" id="AOV62235.1"/>
    </source>
</evidence>
<evidence type="ECO:0000313" key="3">
    <source>
        <dbReference type="EMBL" id="QLF86097.1"/>
    </source>
</evidence>
<dbReference type="RefSeq" id="YP_009322978.1">
    <property type="nucleotide sequence ID" value="NC_031927.1"/>
</dbReference>
<dbReference type="Proteomes" id="UP000226384">
    <property type="component" value="Segment"/>
</dbReference>
<keyword evidence="4" id="KW-1185">Reference proteome</keyword>